<evidence type="ECO:0000313" key="7">
    <source>
        <dbReference type="Proteomes" id="UP000192223"/>
    </source>
</evidence>
<reference evidence="8 9" key="1">
    <citation type="submission" date="2025-04" db="UniProtKB">
        <authorList>
            <consortium name="RefSeq"/>
        </authorList>
    </citation>
    <scope>IDENTIFICATION</scope>
    <source>
        <tissue evidence="8 9">Entire body</tissue>
    </source>
</reference>
<dbReference type="AlphaFoldDB" id="A0A1W4XN15"/>
<dbReference type="SUPFAM" id="SSF51161">
    <property type="entry name" value="Trimeric LpxA-like enzymes"/>
    <property type="match status" value="1"/>
</dbReference>
<evidence type="ECO:0000256" key="3">
    <source>
        <dbReference type="ARBA" id="ARBA00016573"/>
    </source>
</evidence>
<dbReference type="RefSeq" id="XP_018334172.1">
    <property type="nucleotide sequence ID" value="XM_018478670.2"/>
</dbReference>
<organism evidence="7 8">
    <name type="scientific">Agrilus planipennis</name>
    <name type="common">Emerald ash borer</name>
    <name type="synonym">Agrilus marcopoli</name>
    <dbReference type="NCBI Taxonomy" id="224129"/>
    <lineage>
        <taxon>Eukaryota</taxon>
        <taxon>Metazoa</taxon>
        <taxon>Ecdysozoa</taxon>
        <taxon>Arthropoda</taxon>
        <taxon>Hexapoda</taxon>
        <taxon>Insecta</taxon>
        <taxon>Pterygota</taxon>
        <taxon>Neoptera</taxon>
        <taxon>Endopterygota</taxon>
        <taxon>Coleoptera</taxon>
        <taxon>Polyphaga</taxon>
        <taxon>Elateriformia</taxon>
        <taxon>Buprestoidea</taxon>
        <taxon>Buprestidae</taxon>
        <taxon>Agrilinae</taxon>
        <taxon>Agrilus</taxon>
    </lineage>
</organism>
<comment type="subcellular location">
    <subcellularLocation>
        <location evidence="1">Cytoplasm</location>
        <location evidence="1">Cytoskeleton</location>
    </subcellularLocation>
</comment>
<gene>
    <name evidence="8" type="primary">LOC108743192</name>
    <name evidence="9" type="synonym">LOC112905169</name>
</gene>
<dbReference type="OrthoDB" id="2355at2759"/>
<proteinExistence type="inferred from homology"/>
<keyword evidence="4" id="KW-0963">Cytoplasm</keyword>
<dbReference type="KEGG" id="apln:108743192"/>
<name>A0A1W4XN15_AGRPL</name>
<protein>
    <recommendedName>
        <fullName evidence="3">Dynactin subunit 6</fullName>
    </recommendedName>
</protein>
<evidence type="ECO:0000313" key="9">
    <source>
        <dbReference type="RefSeq" id="XP_025832854.1"/>
    </source>
</evidence>
<keyword evidence="5" id="KW-0206">Cytoskeleton</keyword>
<accession>A0A1W4XN15</accession>
<evidence type="ECO:0000256" key="4">
    <source>
        <dbReference type="ARBA" id="ARBA00022490"/>
    </source>
</evidence>
<comment type="similarity">
    <text evidence="2">Belongs to the dynactin subunits 5/6 family. Dynactin subunit 6 subfamily.</text>
</comment>
<comment type="function">
    <text evidence="6">Part of the dynactin complex that activates the molecular motor dynein for ultra-processive transport along microtubules.</text>
</comment>
<dbReference type="STRING" id="224129.A0A1W4XN15"/>
<dbReference type="Gene3D" id="2.160.10.10">
    <property type="entry name" value="Hexapeptide repeat proteins"/>
    <property type="match status" value="1"/>
</dbReference>
<dbReference type="GeneID" id="108743192"/>
<dbReference type="KEGG" id="apln:112905169"/>
<dbReference type="GO" id="GO:0007052">
    <property type="term" value="P:mitotic spindle organization"/>
    <property type="evidence" value="ECO:0007669"/>
    <property type="project" value="TreeGrafter"/>
</dbReference>
<dbReference type="RefSeq" id="XP_025832854.1">
    <property type="nucleotide sequence ID" value="XM_025977069.1"/>
</dbReference>
<dbReference type="CDD" id="cd04646">
    <property type="entry name" value="LbH_Dynactin_6"/>
    <property type="match status" value="1"/>
</dbReference>
<evidence type="ECO:0000313" key="8">
    <source>
        <dbReference type="RefSeq" id="XP_018334172.1"/>
    </source>
</evidence>
<sequence length="181" mass="19700">MSKGIKIVSGAIVCEECKLRGDVTIGGGTIIHPSASIIAEAGPIIIGENCLIEEQTKIINKAPVGQIDNENVQELIIGSNNVFEVDCAIEAIKIGDNNVFESKSFVGNKVTITNGCIIGAGCRLTEEQTLKENTIIYGENCNMREGLDRPLPQTLQMDTLIRMLPNYHHLKKPNLVNNKKN</sequence>
<dbReference type="GO" id="GO:0070840">
    <property type="term" value="F:dynein complex binding"/>
    <property type="evidence" value="ECO:0007669"/>
    <property type="project" value="TreeGrafter"/>
</dbReference>
<dbReference type="PANTHER" id="PTHR13072:SF0">
    <property type="entry name" value="DYNACTIN SUBUNIT 6"/>
    <property type="match status" value="1"/>
</dbReference>
<dbReference type="Proteomes" id="UP000192223">
    <property type="component" value="Unplaced"/>
</dbReference>
<dbReference type="InterPro" id="IPR027777">
    <property type="entry name" value="DCTN6"/>
</dbReference>
<evidence type="ECO:0000256" key="5">
    <source>
        <dbReference type="ARBA" id="ARBA00023212"/>
    </source>
</evidence>
<dbReference type="InterPro" id="IPR011004">
    <property type="entry name" value="Trimer_LpxA-like_sf"/>
</dbReference>
<evidence type="ECO:0000256" key="2">
    <source>
        <dbReference type="ARBA" id="ARBA00007719"/>
    </source>
</evidence>
<evidence type="ECO:0000256" key="6">
    <source>
        <dbReference type="ARBA" id="ARBA00034687"/>
    </source>
</evidence>
<dbReference type="PANTHER" id="PTHR13072">
    <property type="entry name" value="DYNACTIN 6"/>
    <property type="match status" value="1"/>
</dbReference>
<keyword evidence="7" id="KW-1185">Reference proteome</keyword>
<dbReference type="GO" id="GO:0005869">
    <property type="term" value="C:dynactin complex"/>
    <property type="evidence" value="ECO:0007669"/>
    <property type="project" value="InterPro"/>
</dbReference>
<evidence type="ECO:0000256" key="1">
    <source>
        <dbReference type="ARBA" id="ARBA00004245"/>
    </source>
</evidence>